<dbReference type="EMBL" id="CAJEWN010000136">
    <property type="protein sequence ID" value="CAD2168141.1"/>
    <property type="molecule type" value="Genomic_DNA"/>
</dbReference>
<accession>A0A6V7V1T4</accession>
<dbReference type="Gene3D" id="3.40.630.30">
    <property type="match status" value="1"/>
</dbReference>
<gene>
    <name evidence="1" type="ORF">MENT_LOCUS19485</name>
</gene>
<dbReference type="OrthoDB" id="41532at2759"/>
<evidence type="ECO:0000313" key="2">
    <source>
        <dbReference type="Proteomes" id="UP000580250"/>
    </source>
</evidence>
<reference evidence="1 2" key="1">
    <citation type="submission" date="2020-08" db="EMBL/GenBank/DDBJ databases">
        <authorList>
            <person name="Koutsovoulos G."/>
            <person name="Danchin GJ E."/>
        </authorList>
    </citation>
    <scope>NUCLEOTIDE SEQUENCE [LARGE SCALE GENOMIC DNA]</scope>
</reference>
<evidence type="ECO:0000313" key="1">
    <source>
        <dbReference type="EMBL" id="CAD2168141.1"/>
    </source>
</evidence>
<protein>
    <submittedName>
        <fullName evidence="1">Uncharacterized protein</fullName>
    </submittedName>
</protein>
<organism evidence="1 2">
    <name type="scientific">Meloidogyne enterolobii</name>
    <name type="common">Root-knot nematode worm</name>
    <name type="synonym">Meloidogyne mayaguensis</name>
    <dbReference type="NCBI Taxonomy" id="390850"/>
    <lineage>
        <taxon>Eukaryota</taxon>
        <taxon>Metazoa</taxon>
        <taxon>Ecdysozoa</taxon>
        <taxon>Nematoda</taxon>
        <taxon>Chromadorea</taxon>
        <taxon>Rhabditida</taxon>
        <taxon>Tylenchina</taxon>
        <taxon>Tylenchomorpha</taxon>
        <taxon>Tylenchoidea</taxon>
        <taxon>Meloidogynidae</taxon>
        <taxon>Meloidogyninae</taxon>
        <taxon>Meloidogyne</taxon>
    </lineage>
</organism>
<proteinExistence type="predicted"/>
<sequence>MINNTNINSLLKANGDTNIYCLNPLTLFNIQKAQQTDLNEILEFIFADFLFTEPLNDSLGLTRLVTISLKKGLSYLVKDPNSNNKLIAIRLTSIIKRNKKQENGEINGVMNESNLYAKESLNVQKIIGILNAVESKTWDLVPSTINV</sequence>
<comment type="caution">
    <text evidence="1">The sequence shown here is derived from an EMBL/GenBank/DDBJ whole genome shotgun (WGS) entry which is preliminary data.</text>
</comment>
<dbReference type="Proteomes" id="UP000580250">
    <property type="component" value="Unassembled WGS sequence"/>
</dbReference>
<name>A0A6V7V1T4_MELEN</name>
<dbReference type="AlphaFoldDB" id="A0A6V7V1T4"/>